<accession>A0ABN1DGC4</accession>
<proteinExistence type="predicted"/>
<evidence type="ECO:0000313" key="2">
    <source>
        <dbReference type="Proteomes" id="UP001501169"/>
    </source>
</evidence>
<dbReference type="RefSeq" id="WP_226765435.1">
    <property type="nucleotide sequence ID" value="NZ_BAAAEO010000001.1"/>
</dbReference>
<protein>
    <submittedName>
        <fullName evidence="1">GNAT family N-acetyltransferase</fullName>
    </submittedName>
</protein>
<dbReference type="Gene3D" id="3.40.630.30">
    <property type="match status" value="1"/>
</dbReference>
<dbReference type="InterPro" id="IPR016181">
    <property type="entry name" value="Acyl_CoA_acyltransferase"/>
</dbReference>
<evidence type="ECO:0000313" key="1">
    <source>
        <dbReference type="EMBL" id="GAA0542288.1"/>
    </source>
</evidence>
<dbReference type="Proteomes" id="UP001501169">
    <property type="component" value="Unassembled WGS sequence"/>
</dbReference>
<dbReference type="SUPFAM" id="SSF55729">
    <property type="entry name" value="Acyl-CoA N-acyltransferases (Nat)"/>
    <property type="match status" value="1"/>
</dbReference>
<gene>
    <name evidence="1" type="ORF">GCM10009098_07460</name>
</gene>
<dbReference type="PANTHER" id="PTHR47017:SF1">
    <property type="entry name" value="ACYL-COA"/>
    <property type="match status" value="1"/>
</dbReference>
<dbReference type="Pfam" id="PF04339">
    <property type="entry name" value="FemAB_like"/>
    <property type="match status" value="1"/>
</dbReference>
<dbReference type="PANTHER" id="PTHR47017">
    <property type="entry name" value="ACYL-COA"/>
    <property type="match status" value="1"/>
</dbReference>
<comment type="caution">
    <text evidence="1">The sequence shown here is derived from an EMBL/GenBank/DDBJ whole genome shotgun (WGS) entry which is preliminary data.</text>
</comment>
<dbReference type="EMBL" id="BAAAEO010000001">
    <property type="protein sequence ID" value="GAA0542288.1"/>
    <property type="molecule type" value="Genomic_DNA"/>
</dbReference>
<sequence>MQIDFVSDISTLDRAQWNSLFGGSYPFCQYDFLLALEQGASVNGNSGWQSQHLVVRQNGQLIAAMPAYLKWHSYGEYLFDWQFADAYRHYNLPYYPKLLSAVPFTPAQGPRLGIAAGYQHIDMLKPITEALVKLIDSSELSQFQCLYASDNDKAAFRQSGYQERIDVQFLWQNSGYQHFDDFLQQLTSRKRKQIRKERQAVSEQGVEIRIITGADLTLAFWQQFYRFYRATYSKRSGHGGYLTLQTFVHWGQSMANQIVVFAAFRQHDMVAAALCFRSDDTLYGRYWGCNEDFRQLHFECCYYSGIQYCIEHKLQYFDAGAQGEHKLQRGFEPVLRSGFYHIKPTILSPAINDYMQREHQAVRQYQAEATTQLPYKLKHI</sequence>
<dbReference type="InterPro" id="IPR007434">
    <property type="entry name" value="FemAB-like"/>
</dbReference>
<name>A0ABN1DGC4_9GAMM</name>
<organism evidence="1 2">
    <name type="scientific">Rheinheimera aquimaris</name>
    <dbReference type="NCBI Taxonomy" id="412437"/>
    <lineage>
        <taxon>Bacteria</taxon>
        <taxon>Pseudomonadati</taxon>
        <taxon>Pseudomonadota</taxon>
        <taxon>Gammaproteobacteria</taxon>
        <taxon>Chromatiales</taxon>
        <taxon>Chromatiaceae</taxon>
        <taxon>Rheinheimera</taxon>
    </lineage>
</organism>
<reference evidence="1 2" key="1">
    <citation type="journal article" date="2019" name="Int. J. Syst. Evol. Microbiol.">
        <title>The Global Catalogue of Microorganisms (GCM) 10K type strain sequencing project: providing services to taxonomists for standard genome sequencing and annotation.</title>
        <authorList>
            <consortium name="The Broad Institute Genomics Platform"/>
            <consortium name="The Broad Institute Genome Sequencing Center for Infectious Disease"/>
            <person name="Wu L."/>
            <person name="Ma J."/>
        </authorList>
    </citation>
    <scope>NUCLEOTIDE SEQUENCE [LARGE SCALE GENOMIC DNA]</scope>
    <source>
        <strain evidence="1 2">JCM 14331</strain>
    </source>
</reference>
<keyword evidence="2" id="KW-1185">Reference proteome</keyword>